<keyword evidence="3" id="KW-1185">Reference proteome</keyword>
<comment type="caution">
    <text evidence="2">The sequence shown here is derived from an EMBL/GenBank/DDBJ whole genome shotgun (WGS) entry which is preliminary data.</text>
</comment>
<dbReference type="EMBL" id="BFEA01000024">
    <property type="protein sequence ID" value="GBG61991.1"/>
    <property type="molecule type" value="Genomic_DNA"/>
</dbReference>
<gene>
    <name evidence="2" type="ORF">CBR_g26154</name>
</gene>
<evidence type="ECO:0000313" key="3">
    <source>
        <dbReference type="Proteomes" id="UP000265515"/>
    </source>
</evidence>
<proteinExistence type="predicted"/>
<feature type="region of interest" description="Disordered" evidence="1">
    <location>
        <begin position="324"/>
        <end position="367"/>
    </location>
</feature>
<protein>
    <submittedName>
        <fullName evidence="2">Uncharacterized protein</fullName>
    </submittedName>
</protein>
<dbReference type="AlphaFoldDB" id="A0A388JW09"/>
<sequence length="367" mass="41642">MIEQASGVELQIDDTRWPKPPEIVAPGKMALDLPARGVSADAIESRWSSTVLGPDVHLWTYVIETFDLDSQRWRRPGTTSIDVVGHIYYSREVLATVYFHGIVHDHWREEQSARRILLARADSARGEVERLHGGVRRVTTTLRIGGHFPYPSSRLHVTLPCFVAEEPWGLGRLGEIYFAALDLNGLCRGYADRDWVLYAQFVAGSLVGEQGLQLVEFLRAIVPTGSPDLYSLYQPLAFWTTLEREARRPTDHLAGVGQLLAETREERSGHLVSTGEVEEYYQQVYPKADDLAWYAEDRDWEDFNDIDPWGDQDEDWGDLARVERQEQVGGEAPQEDGWGHLLQAEGQEDIPWGQRVDEDTDEDMPDA</sequence>
<dbReference type="Proteomes" id="UP000265515">
    <property type="component" value="Unassembled WGS sequence"/>
</dbReference>
<evidence type="ECO:0000256" key="1">
    <source>
        <dbReference type="SAM" id="MobiDB-lite"/>
    </source>
</evidence>
<accession>A0A388JW09</accession>
<organism evidence="2 3">
    <name type="scientific">Chara braunii</name>
    <name type="common">Braun's stonewort</name>
    <dbReference type="NCBI Taxonomy" id="69332"/>
    <lineage>
        <taxon>Eukaryota</taxon>
        <taxon>Viridiplantae</taxon>
        <taxon>Streptophyta</taxon>
        <taxon>Charophyceae</taxon>
        <taxon>Charales</taxon>
        <taxon>Characeae</taxon>
        <taxon>Chara</taxon>
    </lineage>
</organism>
<name>A0A388JW09_CHABU</name>
<reference evidence="2 3" key="1">
    <citation type="journal article" date="2018" name="Cell">
        <title>The Chara Genome: Secondary Complexity and Implications for Plant Terrestrialization.</title>
        <authorList>
            <person name="Nishiyama T."/>
            <person name="Sakayama H."/>
            <person name="Vries J.D."/>
            <person name="Buschmann H."/>
            <person name="Saint-Marcoux D."/>
            <person name="Ullrich K.K."/>
            <person name="Haas F.B."/>
            <person name="Vanderstraeten L."/>
            <person name="Becker D."/>
            <person name="Lang D."/>
            <person name="Vosolsobe S."/>
            <person name="Rombauts S."/>
            <person name="Wilhelmsson P.K.I."/>
            <person name="Janitza P."/>
            <person name="Kern R."/>
            <person name="Heyl A."/>
            <person name="Rumpler F."/>
            <person name="Villalobos L.I.A.C."/>
            <person name="Clay J.M."/>
            <person name="Skokan R."/>
            <person name="Toyoda A."/>
            <person name="Suzuki Y."/>
            <person name="Kagoshima H."/>
            <person name="Schijlen E."/>
            <person name="Tajeshwar N."/>
            <person name="Catarino B."/>
            <person name="Hetherington A.J."/>
            <person name="Saltykova A."/>
            <person name="Bonnot C."/>
            <person name="Breuninger H."/>
            <person name="Symeonidi A."/>
            <person name="Radhakrishnan G.V."/>
            <person name="Van Nieuwerburgh F."/>
            <person name="Deforce D."/>
            <person name="Chang C."/>
            <person name="Karol K.G."/>
            <person name="Hedrich R."/>
            <person name="Ulvskov P."/>
            <person name="Glockner G."/>
            <person name="Delwiche C.F."/>
            <person name="Petrasek J."/>
            <person name="Van de Peer Y."/>
            <person name="Friml J."/>
            <person name="Beilby M."/>
            <person name="Dolan L."/>
            <person name="Kohara Y."/>
            <person name="Sugano S."/>
            <person name="Fujiyama A."/>
            <person name="Delaux P.-M."/>
            <person name="Quint M."/>
            <person name="TheiBen G."/>
            <person name="Hagemann M."/>
            <person name="Harholt J."/>
            <person name="Dunand C."/>
            <person name="Zachgo S."/>
            <person name="Langdale J."/>
            <person name="Maumus F."/>
            <person name="Straeten D.V.D."/>
            <person name="Gould S.B."/>
            <person name="Rensing S.A."/>
        </authorList>
    </citation>
    <scope>NUCLEOTIDE SEQUENCE [LARGE SCALE GENOMIC DNA]</scope>
    <source>
        <strain evidence="2 3">S276</strain>
    </source>
</reference>
<evidence type="ECO:0000313" key="2">
    <source>
        <dbReference type="EMBL" id="GBG61991.1"/>
    </source>
</evidence>
<feature type="compositionally biased region" description="Acidic residues" evidence="1">
    <location>
        <begin position="358"/>
        <end position="367"/>
    </location>
</feature>
<dbReference type="Gramene" id="GBG61991">
    <property type="protein sequence ID" value="GBG61991"/>
    <property type="gene ID" value="CBR_g26154"/>
</dbReference>